<dbReference type="GO" id="GO:0009073">
    <property type="term" value="P:aromatic amino acid family biosynthetic process"/>
    <property type="evidence" value="ECO:0007669"/>
    <property type="project" value="UniProtKB-KW"/>
</dbReference>
<feature type="binding site" evidence="4">
    <location>
        <position position="125"/>
    </location>
    <ligand>
        <name>shikimate</name>
        <dbReference type="ChEBI" id="CHEBI:36208"/>
    </ligand>
</feature>
<protein>
    <recommendedName>
        <fullName evidence="4">Shikimate dehydrogenase (NADP(+))</fullName>
        <shortName evidence="4">SDH</shortName>
        <ecNumber evidence="4">1.1.1.25</ecNumber>
    </recommendedName>
</protein>
<comment type="caution">
    <text evidence="7">The sequence shown here is derived from an EMBL/GenBank/DDBJ whole genome shotgun (WGS) entry which is preliminary data.</text>
</comment>
<name>A0AAE4B640_9RHOB</name>
<dbReference type="NCBIfam" id="NF009201">
    <property type="entry name" value="PRK12549.1"/>
    <property type="match status" value="1"/>
</dbReference>
<keyword evidence="4" id="KW-0521">NADP</keyword>
<keyword evidence="8" id="KW-1185">Reference proteome</keyword>
<feature type="binding site" evidence="4">
    <location>
        <begin position="33"/>
        <end position="35"/>
    </location>
    <ligand>
        <name>shikimate</name>
        <dbReference type="ChEBI" id="CHEBI:36208"/>
    </ligand>
</feature>
<dbReference type="GO" id="GO:0008652">
    <property type="term" value="P:amino acid biosynthetic process"/>
    <property type="evidence" value="ECO:0007669"/>
    <property type="project" value="UniProtKB-KW"/>
</dbReference>
<dbReference type="GO" id="GO:0004764">
    <property type="term" value="F:shikimate 3-dehydrogenase (NADP+) activity"/>
    <property type="evidence" value="ECO:0007669"/>
    <property type="project" value="UniProtKB-UniRule"/>
</dbReference>
<dbReference type="EC" id="1.1.1.25" evidence="4"/>
<comment type="similarity">
    <text evidence="4">Belongs to the shikimate dehydrogenase family.</text>
</comment>
<evidence type="ECO:0000256" key="2">
    <source>
        <dbReference type="ARBA" id="ARBA00023002"/>
    </source>
</evidence>
<dbReference type="GO" id="GO:0019632">
    <property type="term" value="P:shikimate metabolic process"/>
    <property type="evidence" value="ECO:0007669"/>
    <property type="project" value="TreeGrafter"/>
</dbReference>
<comment type="subunit">
    <text evidence="4">Homodimer.</text>
</comment>
<comment type="caution">
    <text evidence="4">Lacks conserved residue(s) required for the propagation of feature annotation.</text>
</comment>
<feature type="binding site" evidence="4">
    <location>
        <position position="264"/>
    </location>
    <ligand>
        <name>shikimate</name>
        <dbReference type="ChEBI" id="CHEBI:36208"/>
    </ligand>
</feature>
<evidence type="ECO:0000256" key="3">
    <source>
        <dbReference type="ARBA" id="ARBA00023141"/>
    </source>
</evidence>
<dbReference type="InterPro" id="IPR046346">
    <property type="entry name" value="Aminoacid_DH-like_N_sf"/>
</dbReference>
<organism evidence="7 8">
    <name type="scientific">Marimonas arenosa</name>
    <dbReference type="NCBI Taxonomy" id="1795305"/>
    <lineage>
        <taxon>Bacteria</taxon>
        <taxon>Pseudomonadati</taxon>
        <taxon>Pseudomonadota</taxon>
        <taxon>Alphaproteobacteria</taxon>
        <taxon>Rhodobacterales</taxon>
        <taxon>Paracoccaceae</taxon>
        <taxon>Marimonas</taxon>
    </lineage>
</organism>
<comment type="function">
    <text evidence="4">Involved in the biosynthesis of the chorismate, which leads to the biosynthesis of aromatic amino acids. Catalyzes the reversible NADPH linked reduction of 3-dehydroshikimate (DHSA) to yield shikimate (SA).</text>
</comment>
<dbReference type="CDD" id="cd01065">
    <property type="entry name" value="NAD_bind_Shikimate_DH"/>
    <property type="match status" value="1"/>
</dbReference>
<feature type="binding site" evidence="4">
    <location>
        <position position="110"/>
    </location>
    <ligand>
        <name>shikimate</name>
        <dbReference type="ChEBI" id="CHEBI:36208"/>
    </ligand>
</feature>
<dbReference type="SUPFAM" id="SSF53223">
    <property type="entry name" value="Aminoacid dehydrogenase-like, N-terminal domain"/>
    <property type="match status" value="1"/>
</dbReference>
<dbReference type="GO" id="GO:0009423">
    <property type="term" value="P:chorismate biosynthetic process"/>
    <property type="evidence" value="ECO:0007669"/>
    <property type="project" value="UniProtKB-UniRule"/>
</dbReference>
<reference evidence="7" key="1">
    <citation type="submission" date="2022-07" db="EMBL/GenBank/DDBJ databases">
        <authorList>
            <person name="Otstavnykh N."/>
            <person name="Isaeva M."/>
            <person name="Bystritskaya E."/>
        </authorList>
    </citation>
    <scope>NUCLEOTIDE SEQUENCE</scope>
    <source>
        <strain evidence="7">KCTC 52189</strain>
    </source>
</reference>
<feature type="binding site" evidence="4">
    <location>
        <position position="234"/>
    </location>
    <ligand>
        <name>NADP(+)</name>
        <dbReference type="ChEBI" id="CHEBI:58349"/>
    </ligand>
</feature>
<dbReference type="EMBL" id="JANHAX010000006">
    <property type="protein sequence ID" value="MDQ2091822.1"/>
    <property type="molecule type" value="Genomic_DNA"/>
</dbReference>
<evidence type="ECO:0000256" key="4">
    <source>
        <dbReference type="HAMAP-Rule" id="MF_00222"/>
    </source>
</evidence>
<dbReference type="Gene3D" id="3.40.50.720">
    <property type="entry name" value="NAD(P)-binding Rossmann-like Domain"/>
    <property type="match status" value="1"/>
</dbReference>
<evidence type="ECO:0000256" key="1">
    <source>
        <dbReference type="ARBA" id="ARBA00004871"/>
    </source>
</evidence>
<dbReference type="AlphaFoldDB" id="A0AAE4B640"/>
<dbReference type="GO" id="GO:0050661">
    <property type="term" value="F:NADP binding"/>
    <property type="evidence" value="ECO:0007669"/>
    <property type="project" value="TreeGrafter"/>
</dbReference>
<dbReference type="InterPro" id="IPR022893">
    <property type="entry name" value="Shikimate_DH_fam"/>
</dbReference>
<feature type="binding site" evidence="4">
    <location>
        <position position="257"/>
    </location>
    <ligand>
        <name>NADP(+)</name>
        <dbReference type="ChEBI" id="CHEBI:58349"/>
    </ligand>
</feature>
<proteinExistence type="inferred from homology"/>
<feature type="binding site" evidence="4">
    <location>
        <begin position="149"/>
        <end position="153"/>
    </location>
    <ligand>
        <name>NADP(+)</name>
        <dbReference type="ChEBI" id="CHEBI:58349"/>
    </ligand>
</feature>
<dbReference type="InterPro" id="IPR013708">
    <property type="entry name" value="Shikimate_DH-bd_N"/>
</dbReference>
<dbReference type="Pfam" id="PF08501">
    <property type="entry name" value="Shikimate_dh_N"/>
    <property type="match status" value="1"/>
</dbReference>
<dbReference type="InterPro" id="IPR036291">
    <property type="entry name" value="NAD(P)-bd_dom_sf"/>
</dbReference>
<dbReference type="InterPro" id="IPR041121">
    <property type="entry name" value="SDH_C"/>
</dbReference>
<dbReference type="SUPFAM" id="SSF51735">
    <property type="entry name" value="NAD(P)-binding Rossmann-fold domains"/>
    <property type="match status" value="1"/>
</dbReference>
<evidence type="ECO:0000313" key="7">
    <source>
        <dbReference type="EMBL" id="MDQ2091822.1"/>
    </source>
</evidence>
<dbReference type="Proteomes" id="UP001226762">
    <property type="component" value="Unassembled WGS sequence"/>
</dbReference>
<dbReference type="PANTHER" id="PTHR21089">
    <property type="entry name" value="SHIKIMATE DEHYDROGENASE"/>
    <property type="match status" value="1"/>
</dbReference>
<dbReference type="HAMAP" id="MF_00222">
    <property type="entry name" value="Shikimate_DH_AroE"/>
    <property type="match status" value="1"/>
</dbReference>
<feature type="binding site" evidence="4">
    <location>
        <position position="85"/>
    </location>
    <ligand>
        <name>shikimate</name>
        <dbReference type="ChEBI" id="CHEBI:36208"/>
    </ligand>
</feature>
<feature type="binding site" evidence="4">
    <location>
        <position position="101"/>
    </location>
    <ligand>
        <name>NADP(+)</name>
        <dbReference type="ChEBI" id="CHEBI:58349"/>
    </ligand>
</feature>
<feature type="binding site" evidence="4">
    <location>
        <position position="236"/>
    </location>
    <ligand>
        <name>shikimate</name>
        <dbReference type="ChEBI" id="CHEBI:36208"/>
    </ligand>
</feature>
<feature type="domain" description="SDH C-terminal" evidence="6">
    <location>
        <begin position="257"/>
        <end position="284"/>
    </location>
</feature>
<dbReference type="PANTHER" id="PTHR21089:SF1">
    <property type="entry name" value="BIFUNCTIONAL 3-DEHYDROQUINATE DEHYDRATASE_SHIKIMATE DEHYDROGENASE, CHLOROPLASTIC"/>
    <property type="match status" value="1"/>
</dbReference>
<keyword evidence="3 4" id="KW-0057">Aromatic amino acid biosynthesis</keyword>
<evidence type="ECO:0000313" key="8">
    <source>
        <dbReference type="Proteomes" id="UP001226762"/>
    </source>
</evidence>
<dbReference type="GO" id="GO:0005829">
    <property type="term" value="C:cytosol"/>
    <property type="evidence" value="ECO:0007669"/>
    <property type="project" value="TreeGrafter"/>
</dbReference>
<dbReference type="RefSeq" id="WP_306737124.1">
    <property type="nucleotide sequence ID" value="NZ_JANHAX010000006.1"/>
</dbReference>
<keyword evidence="2 4" id="KW-0560">Oxidoreductase</keyword>
<dbReference type="NCBIfam" id="NF001319">
    <property type="entry name" value="PRK00258.3-3"/>
    <property type="match status" value="1"/>
</dbReference>
<gene>
    <name evidence="4" type="primary">aroE</name>
    <name evidence="7" type="ORF">NO357_18115</name>
</gene>
<accession>A0AAE4B640</accession>
<sequence>MARDLGGQIAEAVDGAGPDTVLVGLIGKGIQRSRSPAMHMEEARAQGIDLRYVLFDPDAWSGAEPAVQDMLAAVEAAGFAGVNVTYPYKKAVVAHLDVLSESPRQVGAVNTVVFRDGRRHGHNTDFWGYAESLRRGLPAGPFGTVLLLGAGGAGSAVAHALKSLGVRRLLIADTDRDAAATLAAAAAGAVCVDLAAAAAQADGIVNATPVGMVKLPGTAIDPALLEPRQWVSDVVYFPLETELLAAARARGCTCLNGAGMAVFQAVRAFELFTGREAVSARMRATFDAFDHAARAGGERS</sequence>
<feature type="domain" description="Shikimate dehydrogenase substrate binding N-terminal" evidence="5">
    <location>
        <begin position="25"/>
        <end position="112"/>
    </location>
</feature>
<dbReference type="Gene3D" id="3.40.50.10860">
    <property type="entry name" value="Leucine Dehydrogenase, chain A, domain 1"/>
    <property type="match status" value="1"/>
</dbReference>
<comment type="pathway">
    <text evidence="1 4">Metabolic intermediate biosynthesis; chorismate biosynthesis; chorismate from D-erythrose 4-phosphate and phosphoenolpyruvate: step 4/7.</text>
</comment>
<comment type="catalytic activity">
    <reaction evidence="4">
        <text>shikimate + NADP(+) = 3-dehydroshikimate + NADPH + H(+)</text>
        <dbReference type="Rhea" id="RHEA:17737"/>
        <dbReference type="ChEBI" id="CHEBI:15378"/>
        <dbReference type="ChEBI" id="CHEBI:16630"/>
        <dbReference type="ChEBI" id="CHEBI:36208"/>
        <dbReference type="ChEBI" id="CHEBI:57783"/>
        <dbReference type="ChEBI" id="CHEBI:58349"/>
        <dbReference type="EC" id="1.1.1.25"/>
    </reaction>
</comment>
<dbReference type="Pfam" id="PF18317">
    <property type="entry name" value="SDH_C"/>
    <property type="match status" value="1"/>
</dbReference>
<evidence type="ECO:0000259" key="6">
    <source>
        <dbReference type="Pfam" id="PF18317"/>
    </source>
</evidence>
<reference evidence="7" key="2">
    <citation type="submission" date="2023-02" db="EMBL/GenBank/DDBJ databases">
        <title>'Rhodoalgimonas zhirmunskyi' gen. nov., isolated from a red alga.</title>
        <authorList>
            <person name="Nedashkovskaya O.I."/>
            <person name="Otstavnykh N.Y."/>
            <person name="Bystritskaya E.P."/>
            <person name="Balabanova L.A."/>
            <person name="Isaeva M.P."/>
        </authorList>
    </citation>
    <scope>NUCLEOTIDE SEQUENCE</scope>
    <source>
        <strain evidence="7">KCTC 52189</strain>
    </source>
</reference>
<evidence type="ECO:0000259" key="5">
    <source>
        <dbReference type="Pfam" id="PF08501"/>
    </source>
</evidence>
<feature type="active site" description="Proton acceptor" evidence="4">
    <location>
        <position position="89"/>
    </location>
</feature>
<keyword evidence="4" id="KW-0028">Amino-acid biosynthesis</keyword>